<dbReference type="OrthoDB" id="190787at2"/>
<proteinExistence type="predicted"/>
<name>A0A1E5Q4C5_9PROT</name>
<dbReference type="SUPFAM" id="SSF51206">
    <property type="entry name" value="cAMP-binding domain-like"/>
    <property type="match status" value="1"/>
</dbReference>
<dbReference type="STRING" id="28181.BEN30_15325"/>
<dbReference type="InterPro" id="IPR018490">
    <property type="entry name" value="cNMP-bd_dom_sf"/>
</dbReference>
<evidence type="ECO:0000313" key="2">
    <source>
        <dbReference type="EMBL" id="OEJ65060.1"/>
    </source>
</evidence>
<dbReference type="EMBL" id="MCGG01000055">
    <property type="protein sequence ID" value="OEJ65060.1"/>
    <property type="molecule type" value="Genomic_DNA"/>
</dbReference>
<evidence type="ECO:0000313" key="3">
    <source>
        <dbReference type="Proteomes" id="UP000095347"/>
    </source>
</evidence>
<sequence>MVKVEGLDKLLADHPFFKGMDDTSRKTLAGCARNERFLAGEYIAHEGSPADRFYFIRSGTVALEYHVPGRDGLILETLHDGDVFGWSWMVEPYVWSNDIRAVELTRVFSLDATCLRKKLKKDHSLGFELYSRFVPVMARRLSSTRQQLTDMYGKS</sequence>
<dbReference type="Gene3D" id="2.60.120.10">
    <property type="entry name" value="Jelly Rolls"/>
    <property type="match status" value="1"/>
</dbReference>
<keyword evidence="3" id="KW-1185">Reference proteome</keyword>
<dbReference type="Pfam" id="PF00027">
    <property type="entry name" value="cNMP_binding"/>
    <property type="match status" value="1"/>
</dbReference>
<dbReference type="CDD" id="cd00038">
    <property type="entry name" value="CAP_ED"/>
    <property type="match status" value="1"/>
</dbReference>
<reference evidence="3" key="1">
    <citation type="submission" date="2016-07" db="EMBL/GenBank/DDBJ databases">
        <authorList>
            <person name="Florea S."/>
            <person name="Webb J.S."/>
            <person name="Jaromczyk J."/>
            <person name="Schardl C.L."/>
        </authorList>
    </citation>
    <scope>NUCLEOTIDE SEQUENCE [LARGE SCALE GENOMIC DNA]</scope>
    <source>
        <strain evidence="3">MV-1</strain>
    </source>
</reference>
<protein>
    <recommendedName>
        <fullName evidence="1">Cyclic nucleotide-binding domain-containing protein</fullName>
    </recommendedName>
</protein>
<accession>A0A1E5Q4C5</accession>
<dbReference type="RefSeq" id="WP_069958949.1">
    <property type="nucleotide sequence ID" value="NZ_MCGG01000055.1"/>
</dbReference>
<dbReference type="Proteomes" id="UP000095347">
    <property type="component" value="Unassembled WGS sequence"/>
</dbReference>
<organism evidence="2 3">
    <name type="scientific">Magnetovibrio blakemorei</name>
    <dbReference type="NCBI Taxonomy" id="28181"/>
    <lineage>
        <taxon>Bacteria</taxon>
        <taxon>Pseudomonadati</taxon>
        <taxon>Pseudomonadota</taxon>
        <taxon>Alphaproteobacteria</taxon>
        <taxon>Rhodospirillales</taxon>
        <taxon>Magnetovibrionaceae</taxon>
        <taxon>Magnetovibrio</taxon>
    </lineage>
</organism>
<dbReference type="InterPro" id="IPR000595">
    <property type="entry name" value="cNMP-bd_dom"/>
</dbReference>
<gene>
    <name evidence="2" type="ORF">BEN30_15325</name>
</gene>
<dbReference type="PROSITE" id="PS50042">
    <property type="entry name" value="CNMP_BINDING_3"/>
    <property type="match status" value="1"/>
</dbReference>
<dbReference type="AlphaFoldDB" id="A0A1E5Q4C5"/>
<evidence type="ECO:0000259" key="1">
    <source>
        <dbReference type="PROSITE" id="PS50042"/>
    </source>
</evidence>
<dbReference type="InterPro" id="IPR014710">
    <property type="entry name" value="RmlC-like_jellyroll"/>
</dbReference>
<comment type="caution">
    <text evidence="2">The sequence shown here is derived from an EMBL/GenBank/DDBJ whole genome shotgun (WGS) entry which is preliminary data.</text>
</comment>
<dbReference type="SMART" id="SM00100">
    <property type="entry name" value="cNMP"/>
    <property type="match status" value="1"/>
</dbReference>
<feature type="domain" description="Cyclic nucleotide-binding" evidence="1">
    <location>
        <begin position="16"/>
        <end position="136"/>
    </location>
</feature>